<accession>A0ABW3WQA8</accession>
<dbReference type="InterPro" id="IPR020568">
    <property type="entry name" value="Ribosomal_Su5_D2-typ_SF"/>
</dbReference>
<gene>
    <name evidence="3" type="ORF">ACFQ5N_11610</name>
</gene>
<comment type="similarity">
    <text evidence="1">Belongs to the IMPACT family.</text>
</comment>
<dbReference type="InterPro" id="IPR036956">
    <property type="entry name" value="Impact_N_sf"/>
</dbReference>
<dbReference type="Gene3D" id="3.30.230.30">
    <property type="entry name" value="Impact, N-terminal domain"/>
    <property type="match status" value="1"/>
</dbReference>
<comment type="caution">
    <text evidence="3">The sequence shown here is derived from an EMBL/GenBank/DDBJ whole genome shotgun (WGS) entry which is preliminary data.</text>
</comment>
<proteinExistence type="inferred from homology"/>
<organism evidence="3 4">
    <name type="scientific">Lutibacter holmesii</name>
    <dbReference type="NCBI Taxonomy" id="1137985"/>
    <lineage>
        <taxon>Bacteria</taxon>
        <taxon>Pseudomonadati</taxon>
        <taxon>Bacteroidota</taxon>
        <taxon>Flavobacteriia</taxon>
        <taxon>Flavobacteriales</taxon>
        <taxon>Flavobacteriaceae</taxon>
        <taxon>Lutibacter</taxon>
    </lineage>
</organism>
<keyword evidence="4" id="KW-1185">Reference proteome</keyword>
<dbReference type="RefSeq" id="WP_386809683.1">
    <property type="nucleotide sequence ID" value="NZ_JBHTMV010000004.1"/>
</dbReference>
<feature type="domain" description="Impact N-terminal" evidence="2">
    <location>
        <begin position="24"/>
        <end position="128"/>
    </location>
</feature>
<evidence type="ECO:0000256" key="1">
    <source>
        <dbReference type="ARBA" id="ARBA00007665"/>
    </source>
</evidence>
<dbReference type="PANTHER" id="PTHR16301:SF20">
    <property type="entry name" value="IMPACT FAMILY MEMBER YIGZ"/>
    <property type="match status" value="1"/>
</dbReference>
<evidence type="ECO:0000313" key="4">
    <source>
        <dbReference type="Proteomes" id="UP001597241"/>
    </source>
</evidence>
<name>A0ABW3WQA8_9FLAO</name>
<protein>
    <submittedName>
        <fullName evidence="3">IMPACT family protein</fullName>
    </submittedName>
</protein>
<dbReference type="Proteomes" id="UP001597241">
    <property type="component" value="Unassembled WGS sequence"/>
</dbReference>
<evidence type="ECO:0000259" key="2">
    <source>
        <dbReference type="Pfam" id="PF01205"/>
    </source>
</evidence>
<reference evidence="4" key="1">
    <citation type="journal article" date="2019" name="Int. J. Syst. Evol. Microbiol.">
        <title>The Global Catalogue of Microorganisms (GCM) 10K type strain sequencing project: providing services to taxonomists for standard genome sequencing and annotation.</title>
        <authorList>
            <consortium name="The Broad Institute Genomics Platform"/>
            <consortium name="The Broad Institute Genome Sequencing Center for Infectious Disease"/>
            <person name="Wu L."/>
            <person name="Ma J."/>
        </authorList>
    </citation>
    <scope>NUCLEOTIDE SEQUENCE [LARGE SCALE GENOMIC DNA]</scope>
    <source>
        <strain evidence="4">CCUG 62221</strain>
    </source>
</reference>
<dbReference type="InterPro" id="IPR001498">
    <property type="entry name" value="Impact_N"/>
</dbReference>
<evidence type="ECO:0000313" key="3">
    <source>
        <dbReference type="EMBL" id="MFD1294484.1"/>
    </source>
</evidence>
<dbReference type="SUPFAM" id="SSF54211">
    <property type="entry name" value="Ribosomal protein S5 domain 2-like"/>
    <property type="match status" value="1"/>
</dbReference>
<dbReference type="EMBL" id="JBHTMV010000004">
    <property type="protein sequence ID" value="MFD1294484.1"/>
    <property type="molecule type" value="Genomic_DNA"/>
</dbReference>
<dbReference type="Pfam" id="PF01205">
    <property type="entry name" value="Impact_N"/>
    <property type="match status" value="1"/>
</dbReference>
<dbReference type="InterPro" id="IPR023582">
    <property type="entry name" value="Impact"/>
</dbReference>
<sequence length="206" mass="23489">MITSEKDTYKTIDVAKGDALFKDKGSKFIGYAFPVTSEEEVKECIDGLKKKHHAARHWCYAWQLGIEEVRYRANDDGEPNNSAGNPIYGQILSKDLTNVLVVVVRYFGGVKLGVGGLINAYKTSAKLILEEVVIVEKTIDVFFKVDFEYQHMNKVMRIVKEQNLQIVDQKMELACEFLISTRKKNASKVYQLFLDLRCLTIKEITP</sequence>
<dbReference type="PANTHER" id="PTHR16301">
    <property type="entry name" value="IMPACT-RELATED"/>
    <property type="match status" value="1"/>
</dbReference>